<protein>
    <submittedName>
        <fullName evidence="2">Phosphodiester glycosidase family protein</fullName>
    </submittedName>
</protein>
<dbReference type="EMBL" id="JAMDMJ010000014">
    <property type="protein sequence ID" value="MCY9596708.1"/>
    <property type="molecule type" value="Genomic_DNA"/>
</dbReference>
<dbReference type="Proteomes" id="UP001527202">
    <property type="component" value="Unassembled WGS sequence"/>
</dbReference>
<evidence type="ECO:0000313" key="5">
    <source>
        <dbReference type="Proteomes" id="UP001527202"/>
    </source>
</evidence>
<evidence type="ECO:0000313" key="2">
    <source>
        <dbReference type="EMBL" id="MCY9596708.1"/>
    </source>
</evidence>
<keyword evidence="2" id="KW-0326">Glycosidase</keyword>
<accession>A0A410X3A0</accession>
<evidence type="ECO:0000313" key="4">
    <source>
        <dbReference type="Proteomes" id="UP000288943"/>
    </source>
</evidence>
<sequence length="220" mass="23235">MAYTFSTVTASNGVKLYSIKTSPKNITIKSIGASSVVGQTAYGVNGGYFYDGTLLQIAVNNNVAVAPNGSENAKYARGTLVWDDQSGGFSVQVVQKMSEIQVANKSNYWAQGGISMMLKSSDSAWKTQAAAENIQNPDGAANRTALVYNNANNIWLIVTDSKPTAAAFRTAIKEKIGSGTLLDGIFLDGSGSSQYKVAEGSYGGSDAKPRLVYQMVALKS</sequence>
<dbReference type="RefSeq" id="WP_042235372.1">
    <property type="nucleotide sequence ID" value="NZ_CP026520.1"/>
</dbReference>
<dbReference type="EMBL" id="CP026520">
    <property type="protein sequence ID" value="QAV21104.1"/>
    <property type="molecule type" value="Genomic_DNA"/>
</dbReference>
<dbReference type="OrthoDB" id="2658510at2"/>
<reference evidence="2 5" key="2">
    <citation type="submission" date="2022-05" db="EMBL/GenBank/DDBJ databases">
        <title>Genome Sequencing of Bee-Associated Microbes.</title>
        <authorList>
            <person name="Dunlap C."/>
        </authorList>
    </citation>
    <scope>NUCLEOTIDE SEQUENCE [LARGE SCALE GENOMIC DNA]</scope>
    <source>
        <strain evidence="2 5">NRRL B-23120</strain>
    </source>
</reference>
<dbReference type="GO" id="GO:0016798">
    <property type="term" value="F:hydrolase activity, acting on glycosyl bonds"/>
    <property type="evidence" value="ECO:0007669"/>
    <property type="project" value="UniProtKB-KW"/>
</dbReference>
<dbReference type="KEGG" id="pchi:PC41400_26885"/>
<name>A0A410X3A0_9BACL</name>
<keyword evidence="2" id="KW-0378">Hydrolase</keyword>
<dbReference type="GeneID" id="95378421"/>
<dbReference type="AlphaFoldDB" id="A0A410X3A0"/>
<dbReference type="InterPro" id="IPR018711">
    <property type="entry name" value="NAGPA"/>
</dbReference>
<reference evidence="3 4" key="1">
    <citation type="submission" date="2018-01" db="EMBL/GenBank/DDBJ databases">
        <title>The whole genome sequencing and assembly of Paenibacillus chitinolyticus KCCM 41400 strain.</title>
        <authorList>
            <person name="Kim J.-Y."/>
            <person name="Park M.-K."/>
            <person name="Lee Y.-J."/>
            <person name="Yi H."/>
            <person name="Bahn Y.-S."/>
            <person name="Kim J.F."/>
            <person name="Lee D.-W."/>
        </authorList>
    </citation>
    <scope>NUCLEOTIDE SEQUENCE [LARGE SCALE GENOMIC DNA]</scope>
    <source>
        <strain evidence="3 4">KCCM 41400</strain>
    </source>
</reference>
<dbReference type="Pfam" id="PF09992">
    <property type="entry name" value="NAGPA"/>
    <property type="match status" value="1"/>
</dbReference>
<proteinExistence type="predicted"/>
<keyword evidence="5" id="KW-1185">Reference proteome</keyword>
<dbReference type="Proteomes" id="UP000288943">
    <property type="component" value="Chromosome"/>
</dbReference>
<organism evidence="3 4">
    <name type="scientific">Paenibacillus chitinolyticus</name>
    <dbReference type="NCBI Taxonomy" id="79263"/>
    <lineage>
        <taxon>Bacteria</taxon>
        <taxon>Bacillati</taxon>
        <taxon>Bacillota</taxon>
        <taxon>Bacilli</taxon>
        <taxon>Bacillales</taxon>
        <taxon>Paenibacillaceae</taxon>
        <taxon>Paenibacillus</taxon>
    </lineage>
</organism>
<evidence type="ECO:0000259" key="1">
    <source>
        <dbReference type="Pfam" id="PF09992"/>
    </source>
</evidence>
<gene>
    <name evidence="2" type="ORF">M5X16_13080</name>
    <name evidence="3" type="ORF">PC41400_26885</name>
</gene>
<feature type="domain" description="Phosphodiester glycosidase" evidence="1">
    <location>
        <begin position="41"/>
        <end position="200"/>
    </location>
</feature>
<evidence type="ECO:0000313" key="3">
    <source>
        <dbReference type="EMBL" id="QAV21104.1"/>
    </source>
</evidence>